<dbReference type="InterPro" id="IPR005171">
    <property type="entry name" value="Cyt_c_oxidase_su4_prok"/>
</dbReference>
<evidence type="ECO:0000256" key="6">
    <source>
        <dbReference type="SAM" id="Phobius"/>
    </source>
</evidence>
<evidence type="ECO:0000256" key="1">
    <source>
        <dbReference type="ARBA" id="ARBA00004651"/>
    </source>
</evidence>
<evidence type="ECO:0000256" key="4">
    <source>
        <dbReference type="ARBA" id="ARBA00022989"/>
    </source>
</evidence>
<protein>
    <submittedName>
        <fullName evidence="7">Cytochrome C oxidase subunit IV family protein</fullName>
    </submittedName>
</protein>
<feature type="transmembrane region" description="Helical" evidence="6">
    <location>
        <begin position="43"/>
        <end position="66"/>
    </location>
</feature>
<dbReference type="RefSeq" id="WP_252851146.1">
    <property type="nucleotide sequence ID" value="NZ_JAMXLR010000016.1"/>
</dbReference>
<dbReference type="InterPro" id="IPR011743">
    <property type="entry name" value="Caa3_sub_IV"/>
</dbReference>
<name>A0A9X2JF89_9BACT</name>
<reference evidence="7" key="1">
    <citation type="submission" date="2022-06" db="EMBL/GenBank/DDBJ databases">
        <title>Aeoliella straminimaris, a novel planctomycete from sediments.</title>
        <authorList>
            <person name="Vitorino I.R."/>
            <person name="Lage O.M."/>
        </authorList>
    </citation>
    <scope>NUCLEOTIDE SEQUENCE</scope>
    <source>
        <strain evidence="7">ICT_H6.2</strain>
    </source>
</reference>
<organism evidence="7 8">
    <name type="scientific">Aeoliella straminimaris</name>
    <dbReference type="NCBI Taxonomy" id="2954799"/>
    <lineage>
        <taxon>Bacteria</taxon>
        <taxon>Pseudomonadati</taxon>
        <taxon>Planctomycetota</taxon>
        <taxon>Planctomycetia</taxon>
        <taxon>Pirellulales</taxon>
        <taxon>Lacipirellulaceae</taxon>
        <taxon>Aeoliella</taxon>
    </lineage>
</organism>
<feature type="transmembrane region" description="Helical" evidence="6">
    <location>
        <begin position="72"/>
        <end position="92"/>
    </location>
</feature>
<dbReference type="Proteomes" id="UP001155241">
    <property type="component" value="Unassembled WGS sequence"/>
</dbReference>
<keyword evidence="4 6" id="KW-1133">Transmembrane helix</keyword>
<proteinExistence type="predicted"/>
<evidence type="ECO:0000313" key="8">
    <source>
        <dbReference type="Proteomes" id="UP001155241"/>
    </source>
</evidence>
<evidence type="ECO:0000313" key="7">
    <source>
        <dbReference type="EMBL" id="MCO6043047.1"/>
    </source>
</evidence>
<keyword evidence="8" id="KW-1185">Reference proteome</keyword>
<dbReference type="GO" id="GO:0005886">
    <property type="term" value="C:plasma membrane"/>
    <property type="evidence" value="ECO:0007669"/>
    <property type="project" value="UniProtKB-SubCell"/>
</dbReference>
<keyword evidence="5 6" id="KW-0472">Membrane</keyword>
<dbReference type="NCBIfam" id="TIGR02229">
    <property type="entry name" value="caa3_sub_IV"/>
    <property type="match status" value="1"/>
</dbReference>
<comment type="caution">
    <text evidence="7">The sequence shown here is derived from an EMBL/GenBank/DDBJ whole genome shotgun (WGS) entry which is preliminary data.</text>
</comment>
<comment type="subcellular location">
    <subcellularLocation>
        <location evidence="1">Cell membrane</location>
        <topology evidence="1">Multi-pass membrane protein</topology>
    </subcellularLocation>
</comment>
<evidence type="ECO:0000256" key="2">
    <source>
        <dbReference type="ARBA" id="ARBA00022475"/>
    </source>
</evidence>
<evidence type="ECO:0000256" key="5">
    <source>
        <dbReference type="ARBA" id="ARBA00023136"/>
    </source>
</evidence>
<gene>
    <name evidence="7" type="ORF">NG895_03935</name>
</gene>
<dbReference type="EMBL" id="JAMXLR010000016">
    <property type="protein sequence ID" value="MCO6043047.1"/>
    <property type="molecule type" value="Genomic_DNA"/>
</dbReference>
<accession>A0A9X2JF89</accession>
<dbReference type="AlphaFoldDB" id="A0A9X2JF89"/>
<dbReference type="Pfam" id="PF03626">
    <property type="entry name" value="COX4_pro"/>
    <property type="match status" value="1"/>
</dbReference>
<feature type="transmembrane region" description="Helical" evidence="6">
    <location>
        <begin position="12"/>
        <end position="31"/>
    </location>
</feature>
<keyword evidence="2" id="KW-1003">Cell membrane</keyword>
<evidence type="ECO:0000256" key="3">
    <source>
        <dbReference type="ARBA" id="ARBA00022692"/>
    </source>
</evidence>
<keyword evidence="3 6" id="KW-0812">Transmembrane</keyword>
<sequence>MSENHSHYVTPLPVLLGTFLALVGLTVLTVYQATQDHVDFGRFEVGLTLLIAAVKAILVAVIFMQLAHDKPMNSIILVSSILFVALFLSITLMDRAEYKPQVDDYVIQHPKTADSL</sequence>